<name>A0A8J8SE93_9FIRM</name>
<sequence length="104" mass="12280">MEYADNIYISKEINDKKTNKIFKKLKRRKHIRDVYFLTCIEESKNPMEILLSTELYRLEDKGNDILIIGIAKGRDNAFELVRDIYDDVYTSSSTVNLKSYFKTS</sequence>
<gene>
    <name evidence="1" type="ORF">HYG85_21270</name>
</gene>
<protein>
    <submittedName>
        <fullName evidence="1">Uncharacterized protein</fullName>
    </submittedName>
</protein>
<dbReference type="Proteomes" id="UP000677305">
    <property type="component" value="Chromosome"/>
</dbReference>
<keyword evidence="2" id="KW-1185">Reference proteome</keyword>
<dbReference type="RefSeq" id="WP_212691368.1">
    <property type="nucleotide sequence ID" value="NZ_CP058561.1"/>
</dbReference>
<evidence type="ECO:0000313" key="1">
    <source>
        <dbReference type="EMBL" id="QUH31315.1"/>
    </source>
</evidence>
<dbReference type="EMBL" id="CP058561">
    <property type="protein sequence ID" value="QUH31315.1"/>
    <property type="molecule type" value="Genomic_DNA"/>
</dbReference>
<organism evidence="1 2">
    <name type="scientific">Vallitalea guaymasensis</name>
    <dbReference type="NCBI Taxonomy" id="1185412"/>
    <lineage>
        <taxon>Bacteria</taxon>
        <taxon>Bacillati</taxon>
        <taxon>Bacillota</taxon>
        <taxon>Clostridia</taxon>
        <taxon>Lachnospirales</taxon>
        <taxon>Vallitaleaceae</taxon>
        <taxon>Vallitalea</taxon>
    </lineage>
</organism>
<dbReference type="KEGG" id="vgu:HYG85_21270"/>
<accession>A0A8J8SE93</accession>
<evidence type="ECO:0000313" key="2">
    <source>
        <dbReference type="Proteomes" id="UP000677305"/>
    </source>
</evidence>
<reference evidence="1 2" key="1">
    <citation type="submission" date="2020-07" db="EMBL/GenBank/DDBJ databases">
        <title>Vallitalea guaymasensis genome.</title>
        <authorList>
            <person name="Postec A."/>
        </authorList>
    </citation>
    <scope>NUCLEOTIDE SEQUENCE [LARGE SCALE GENOMIC DNA]</scope>
    <source>
        <strain evidence="1 2">Ra1766G1</strain>
    </source>
</reference>
<dbReference type="AlphaFoldDB" id="A0A8J8SE93"/>
<proteinExistence type="predicted"/>